<evidence type="ECO:0000259" key="10">
    <source>
        <dbReference type="PROSITE" id="PS50110"/>
    </source>
</evidence>
<evidence type="ECO:0000256" key="4">
    <source>
        <dbReference type="ARBA" id="ARBA00022553"/>
    </source>
</evidence>
<evidence type="ECO:0000256" key="1">
    <source>
        <dbReference type="ARBA" id="ARBA00004496"/>
    </source>
</evidence>
<dbReference type="InterPro" id="IPR036388">
    <property type="entry name" value="WH-like_DNA-bd_sf"/>
</dbReference>
<organism evidence="12">
    <name type="scientific">hydrothermal vent metagenome</name>
    <dbReference type="NCBI Taxonomy" id="652676"/>
    <lineage>
        <taxon>unclassified sequences</taxon>
        <taxon>metagenomes</taxon>
        <taxon>ecological metagenomes</taxon>
    </lineage>
</organism>
<dbReference type="SUPFAM" id="SSF46894">
    <property type="entry name" value="C-terminal effector domain of the bipartite response regulators"/>
    <property type="match status" value="1"/>
</dbReference>
<name>A0A3B0WCL5_9ZZZZ</name>
<keyword evidence="9" id="KW-0804">Transcription</keyword>
<dbReference type="GO" id="GO:0006355">
    <property type="term" value="P:regulation of DNA-templated transcription"/>
    <property type="evidence" value="ECO:0007669"/>
    <property type="project" value="InterPro"/>
</dbReference>
<dbReference type="PROSITE" id="PS51755">
    <property type="entry name" value="OMPR_PHOB"/>
    <property type="match status" value="1"/>
</dbReference>
<dbReference type="SUPFAM" id="SSF52172">
    <property type="entry name" value="CheY-like"/>
    <property type="match status" value="1"/>
</dbReference>
<dbReference type="InterPro" id="IPR001789">
    <property type="entry name" value="Sig_transdc_resp-reg_receiver"/>
</dbReference>
<dbReference type="Gene3D" id="6.10.250.690">
    <property type="match status" value="1"/>
</dbReference>
<keyword evidence="4" id="KW-0597">Phosphoprotein</keyword>
<dbReference type="GO" id="GO:0000156">
    <property type="term" value="F:phosphorelay response regulator activity"/>
    <property type="evidence" value="ECO:0007669"/>
    <property type="project" value="TreeGrafter"/>
</dbReference>
<evidence type="ECO:0000256" key="5">
    <source>
        <dbReference type="ARBA" id="ARBA00023012"/>
    </source>
</evidence>
<dbReference type="InterPro" id="IPR011006">
    <property type="entry name" value="CheY-like_superfamily"/>
</dbReference>
<dbReference type="GO" id="GO:0032993">
    <property type="term" value="C:protein-DNA complex"/>
    <property type="evidence" value="ECO:0007669"/>
    <property type="project" value="TreeGrafter"/>
</dbReference>
<dbReference type="InterPro" id="IPR001867">
    <property type="entry name" value="OmpR/PhoB-type_DNA-bd"/>
</dbReference>
<dbReference type="PANTHER" id="PTHR48111:SF55">
    <property type="entry name" value="AEROBIC RESPIRATION CONTROL PROTEIN ARCA"/>
    <property type="match status" value="1"/>
</dbReference>
<dbReference type="GO" id="GO:0000976">
    <property type="term" value="F:transcription cis-regulatory region binding"/>
    <property type="evidence" value="ECO:0007669"/>
    <property type="project" value="TreeGrafter"/>
</dbReference>
<proteinExistence type="predicted"/>
<reference evidence="12" key="1">
    <citation type="submission" date="2018-06" db="EMBL/GenBank/DDBJ databases">
        <authorList>
            <person name="Zhirakovskaya E."/>
        </authorList>
    </citation>
    <scope>NUCLEOTIDE SEQUENCE</scope>
</reference>
<dbReference type="Gene3D" id="3.40.50.2300">
    <property type="match status" value="1"/>
</dbReference>
<dbReference type="EMBL" id="UOFD01000057">
    <property type="protein sequence ID" value="VAW53051.1"/>
    <property type="molecule type" value="Genomic_DNA"/>
</dbReference>
<dbReference type="InterPro" id="IPR039420">
    <property type="entry name" value="WalR-like"/>
</dbReference>
<dbReference type="PANTHER" id="PTHR48111">
    <property type="entry name" value="REGULATOR OF RPOS"/>
    <property type="match status" value="1"/>
</dbReference>
<keyword evidence="5" id="KW-0902">Two-component regulatory system</keyword>
<evidence type="ECO:0000259" key="11">
    <source>
        <dbReference type="PROSITE" id="PS51755"/>
    </source>
</evidence>
<keyword evidence="2" id="KW-0963">Cytoplasm</keyword>
<protein>
    <submittedName>
        <fullName evidence="12">Phosphate regulon transcriptional regulatory protein PhoB (SphR)</fullName>
    </submittedName>
</protein>
<keyword evidence="3" id="KW-0678">Repressor</keyword>
<keyword evidence="6" id="KW-0805">Transcription regulation</keyword>
<dbReference type="FunFam" id="3.40.50.2300:FF:000001">
    <property type="entry name" value="DNA-binding response regulator PhoB"/>
    <property type="match status" value="1"/>
</dbReference>
<evidence type="ECO:0000313" key="12">
    <source>
        <dbReference type="EMBL" id="VAW53051.1"/>
    </source>
</evidence>
<evidence type="ECO:0000256" key="9">
    <source>
        <dbReference type="ARBA" id="ARBA00023163"/>
    </source>
</evidence>
<evidence type="ECO:0000256" key="7">
    <source>
        <dbReference type="ARBA" id="ARBA00023125"/>
    </source>
</evidence>
<evidence type="ECO:0000256" key="6">
    <source>
        <dbReference type="ARBA" id="ARBA00023015"/>
    </source>
</evidence>
<evidence type="ECO:0000256" key="3">
    <source>
        <dbReference type="ARBA" id="ARBA00022491"/>
    </source>
</evidence>
<dbReference type="PROSITE" id="PS50110">
    <property type="entry name" value="RESPONSE_REGULATORY"/>
    <property type="match status" value="1"/>
</dbReference>
<feature type="domain" description="OmpR/PhoB-type" evidence="11">
    <location>
        <begin position="133"/>
        <end position="233"/>
    </location>
</feature>
<dbReference type="InterPro" id="IPR016032">
    <property type="entry name" value="Sig_transdc_resp-reg_C-effctor"/>
</dbReference>
<accession>A0A3B0WCL5</accession>
<evidence type="ECO:0000256" key="2">
    <source>
        <dbReference type="ARBA" id="ARBA00022490"/>
    </source>
</evidence>
<dbReference type="CDD" id="cd00383">
    <property type="entry name" value="trans_reg_C"/>
    <property type="match status" value="1"/>
</dbReference>
<sequence>MNSAKILFIDDDQRICRLVKRYLENNDYLVIFAHDAAQANKLLPDDTIALILLDIMLPDKDGLTLAQEIRNTSNTPIIFLTARGEVDDKVTGLQLGADDYITKPFEEKELIARIQSVLRRTQTLSVNTQNIHKTQANFAGWRLNLLNHSLHSPDDERVEITSTEYSLLLKLLNQPNNTVKREEILYILSDREWSPLDRSADMAISKLRKKIEKNPRKPEIIKTIRNIGYQLTTAVNFSET</sequence>
<dbReference type="AlphaFoldDB" id="A0A3B0WCL5"/>
<keyword evidence="8" id="KW-0010">Activator</keyword>
<dbReference type="Gene3D" id="1.10.10.10">
    <property type="entry name" value="Winged helix-like DNA-binding domain superfamily/Winged helix DNA-binding domain"/>
    <property type="match status" value="1"/>
</dbReference>
<dbReference type="SMART" id="SM00448">
    <property type="entry name" value="REC"/>
    <property type="match status" value="1"/>
</dbReference>
<keyword evidence="7" id="KW-0238">DNA-binding</keyword>
<feature type="domain" description="Response regulatory" evidence="10">
    <location>
        <begin position="5"/>
        <end position="118"/>
    </location>
</feature>
<dbReference type="Pfam" id="PF00072">
    <property type="entry name" value="Response_reg"/>
    <property type="match status" value="1"/>
</dbReference>
<dbReference type="CDD" id="cd17574">
    <property type="entry name" value="REC_OmpR"/>
    <property type="match status" value="1"/>
</dbReference>
<gene>
    <name evidence="12" type="ORF">MNBD_GAMMA06-1925</name>
</gene>
<evidence type="ECO:0000256" key="8">
    <source>
        <dbReference type="ARBA" id="ARBA00023159"/>
    </source>
</evidence>
<comment type="subcellular location">
    <subcellularLocation>
        <location evidence="1">Cytoplasm</location>
    </subcellularLocation>
</comment>
<dbReference type="Pfam" id="PF00486">
    <property type="entry name" value="Trans_reg_C"/>
    <property type="match status" value="1"/>
</dbReference>
<dbReference type="SMART" id="SM00862">
    <property type="entry name" value="Trans_reg_C"/>
    <property type="match status" value="1"/>
</dbReference>
<dbReference type="GO" id="GO:0005829">
    <property type="term" value="C:cytosol"/>
    <property type="evidence" value="ECO:0007669"/>
    <property type="project" value="TreeGrafter"/>
</dbReference>